<dbReference type="PANTHER" id="PTHR10293:SF73">
    <property type="entry name" value="GLUTAREDOXIN-3"/>
    <property type="match status" value="1"/>
</dbReference>
<dbReference type="FunFam" id="3.40.30.10:FF:000012">
    <property type="entry name" value="Monothiol glutaredoxin"/>
    <property type="match status" value="1"/>
</dbReference>
<dbReference type="CDD" id="cd03028">
    <property type="entry name" value="GRX_PICOT_like"/>
    <property type="match status" value="1"/>
</dbReference>
<feature type="region of interest" description="Disordered" evidence="4">
    <location>
        <begin position="119"/>
        <end position="154"/>
    </location>
</feature>
<evidence type="ECO:0000256" key="4">
    <source>
        <dbReference type="SAM" id="MobiDB-lite"/>
    </source>
</evidence>
<protein>
    <submittedName>
        <fullName evidence="6">Glutaredoxin</fullName>
    </submittedName>
</protein>
<dbReference type="GO" id="GO:0051537">
    <property type="term" value="F:2 iron, 2 sulfur cluster binding"/>
    <property type="evidence" value="ECO:0007669"/>
    <property type="project" value="TreeGrafter"/>
</dbReference>
<dbReference type="GO" id="GO:0015036">
    <property type="term" value="F:disulfide oxidoreductase activity"/>
    <property type="evidence" value="ECO:0007669"/>
    <property type="project" value="UniProtKB-ARBA"/>
</dbReference>
<dbReference type="GO" id="GO:0005634">
    <property type="term" value="C:nucleus"/>
    <property type="evidence" value="ECO:0007669"/>
    <property type="project" value="TreeGrafter"/>
</dbReference>
<evidence type="ECO:0000256" key="3">
    <source>
        <dbReference type="ARBA" id="ARBA00023014"/>
    </source>
</evidence>
<dbReference type="InterPro" id="IPR002109">
    <property type="entry name" value="Glutaredoxin"/>
</dbReference>
<keyword evidence="7" id="KW-1185">Reference proteome</keyword>
<evidence type="ECO:0000313" key="6">
    <source>
        <dbReference type="EMBL" id="RPA85807.1"/>
    </source>
</evidence>
<dbReference type="Gene3D" id="3.40.30.10">
    <property type="entry name" value="Glutaredoxin"/>
    <property type="match status" value="2"/>
</dbReference>
<evidence type="ECO:0000256" key="2">
    <source>
        <dbReference type="ARBA" id="ARBA00023004"/>
    </source>
</evidence>
<dbReference type="InterPro" id="IPR033658">
    <property type="entry name" value="GRX_PICOT-like"/>
</dbReference>
<dbReference type="SUPFAM" id="SSF52833">
    <property type="entry name" value="Thioredoxin-like"/>
    <property type="match status" value="2"/>
</dbReference>
<dbReference type="STRING" id="1160509.A0A3N4IK39"/>
<dbReference type="PROSITE" id="PS51352">
    <property type="entry name" value="THIOREDOXIN_2"/>
    <property type="match status" value="1"/>
</dbReference>
<dbReference type="InterPro" id="IPR013766">
    <property type="entry name" value="Thioredoxin_domain"/>
</dbReference>
<evidence type="ECO:0000313" key="7">
    <source>
        <dbReference type="Proteomes" id="UP000275078"/>
    </source>
</evidence>
<proteinExistence type="predicted"/>
<dbReference type="GO" id="GO:0046872">
    <property type="term" value="F:metal ion binding"/>
    <property type="evidence" value="ECO:0007669"/>
    <property type="project" value="UniProtKB-KW"/>
</dbReference>
<sequence length="257" mass="27932">MPVHEISAASDLSTYISSAPQNTLVVLYFQASWARPCIQMAQALELVAESYDASSPTSPIFLSVDAEEVSDLAEEYSISSVPYLVFLKNGHKVDQWGGSDPKRLETTVKLLSGATNTVSAIPSSIPPQQQVSAPASSTAPATTQDAPEEEEDNLPLEARLEKLVNAAPIMLFMKGTPSEPQCGFSRQLVGILREKRVRFGFFNILADEEVRQGLKAYSDWPTYPQLYKSGNLVGGLDIVKEELEANPDFFAEDAASA</sequence>
<evidence type="ECO:0000256" key="1">
    <source>
        <dbReference type="ARBA" id="ARBA00022723"/>
    </source>
</evidence>
<dbReference type="InterPro" id="IPR004480">
    <property type="entry name" value="Monothiol_GRX-rel"/>
</dbReference>
<accession>A0A3N4IK39</accession>
<dbReference type="PROSITE" id="PS51354">
    <property type="entry name" value="GLUTAREDOXIN_2"/>
    <property type="match status" value="1"/>
</dbReference>
<reference evidence="6 7" key="1">
    <citation type="journal article" date="2018" name="Nat. Ecol. Evol.">
        <title>Pezizomycetes genomes reveal the molecular basis of ectomycorrhizal truffle lifestyle.</title>
        <authorList>
            <person name="Murat C."/>
            <person name="Payen T."/>
            <person name="Noel B."/>
            <person name="Kuo A."/>
            <person name="Morin E."/>
            <person name="Chen J."/>
            <person name="Kohler A."/>
            <person name="Krizsan K."/>
            <person name="Balestrini R."/>
            <person name="Da Silva C."/>
            <person name="Montanini B."/>
            <person name="Hainaut M."/>
            <person name="Levati E."/>
            <person name="Barry K.W."/>
            <person name="Belfiori B."/>
            <person name="Cichocki N."/>
            <person name="Clum A."/>
            <person name="Dockter R.B."/>
            <person name="Fauchery L."/>
            <person name="Guy J."/>
            <person name="Iotti M."/>
            <person name="Le Tacon F."/>
            <person name="Lindquist E.A."/>
            <person name="Lipzen A."/>
            <person name="Malagnac F."/>
            <person name="Mello A."/>
            <person name="Molinier V."/>
            <person name="Miyauchi S."/>
            <person name="Poulain J."/>
            <person name="Riccioni C."/>
            <person name="Rubini A."/>
            <person name="Sitrit Y."/>
            <person name="Splivallo R."/>
            <person name="Traeger S."/>
            <person name="Wang M."/>
            <person name="Zifcakova L."/>
            <person name="Wipf D."/>
            <person name="Zambonelli A."/>
            <person name="Paolocci F."/>
            <person name="Nowrousian M."/>
            <person name="Ottonello S."/>
            <person name="Baldrian P."/>
            <person name="Spatafora J.W."/>
            <person name="Henrissat B."/>
            <person name="Nagy L.G."/>
            <person name="Aury J.M."/>
            <person name="Wincker P."/>
            <person name="Grigoriev I.V."/>
            <person name="Bonfante P."/>
            <person name="Martin F.M."/>
        </authorList>
    </citation>
    <scope>NUCLEOTIDE SEQUENCE [LARGE SCALE GENOMIC DNA]</scope>
    <source>
        <strain evidence="6 7">RN42</strain>
    </source>
</reference>
<organism evidence="6 7">
    <name type="scientific">Ascobolus immersus RN42</name>
    <dbReference type="NCBI Taxonomy" id="1160509"/>
    <lineage>
        <taxon>Eukaryota</taxon>
        <taxon>Fungi</taxon>
        <taxon>Dikarya</taxon>
        <taxon>Ascomycota</taxon>
        <taxon>Pezizomycotina</taxon>
        <taxon>Pezizomycetes</taxon>
        <taxon>Pezizales</taxon>
        <taxon>Ascobolaceae</taxon>
        <taxon>Ascobolus</taxon>
    </lineage>
</organism>
<dbReference type="Proteomes" id="UP000275078">
    <property type="component" value="Unassembled WGS sequence"/>
</dbReference>
<dbReference type="Pfam" id="PF00462">
    <property type="entry name" value="Glutaredoxin"/>
    <property type="match status" value="1"/>
</dbReference>
<dbReference type="AlphaFoldDB" id="A0A3N4IK39"/>
<keyword evidence="2" id="KW-0408">Iron</keyword>
<evidence type="ECO:0000259" key="5">
    <source>
        <dbReference type="PROSITE" id="PS51352"/>
    </source>
</evidence>
<dbReference type="InterPro" id="IPR036249">
    <property type="entry name" value="Thioredoxin-like_sf"/>
</dbReference>
<feature type="domain" description="Thioredoxin" evidence="5">
    <location>
        <begin position="1"/>
        <end position="113"/>
    </location>
</feature>
<keyword evidence="3" id="KW-0411">Iron-sulfur</keyword>
<dbReference type="PANTHER" id="PTHR10293">
    <property type="entry name" value="GLUTAREDOXIN FAMILY MEMBER"/>
    <property type="match status" value="1"/>
</dbReference>
<dbReference type="Pfam" id="PF00085">
    <property type="entry name" value="Thioredoxin"/>
    <property type="match status" value="1"/>
</dbReference>
<feature type="compositionally biased region" description="Low complexity" evidence="4">
    <location>
        <begin position="119"/>
        <end position="145"/>
    </location>
</feature>
<dbReference type="EMBL" id="ML119652">
    <property type="protein sequence ID" value="RPA85807.1"/>
    <property type="molecule type" value="Genomic_DNA"/>
</dbReference>
<keyword evidence="1" id="KW-0479">Metal-binding</keyword>
<dbReference type="GO" id="GO:0006879">
    <property type="term" value="P:intracellular iron ion homeostasis"/>
    <property type="evidence" value="ECO:0007669"/>
    <property type="project" value="TreeGrafter"/>
</dbReference>
<dbReference type="GO" id="GO:0005829">
    <property type="term" value="C:cytosol"/>
    <property type="evidence" value="ECO:0007669"/>
    <property type="project" value="TreeGrafter"/>
</dbReference>
<dbReference type="OrthoDB" id="415696at2759"/>
<name>A0A3N4IK39_ASCIM</name>
<gene>
    <name evidence="6" type="ORF">BJ508DRAFT_411777</name>
</gene>